<evidence type="ECO:0000256" key="1">
    <source>
        <dbReference type="ARBA" id="ARBA00004141"/>
    </source>
</evidence>
<evidence type="ECO:0000256" key="3">
    <source>
        <dbReference type="ARBA" id="ARBA00022448"/>
    </source>
</evidence>
<comment type="function">
    <text evidence="10">Potassium transporter.</text>
</comment>
<feature type="compositionally biased region" description="Polar residues" evidence="11">
    <location>
        <begin position="685"/>
        <end position="694"/>
    </location>
</feature>
<reference evidence="14" key="2">
    <citation type="submission" date="2015-06" db="UniProtKB">
        <authorList>
            <consortium name="EnsemblPlants"/>
        </authorList>
    </citation>
    <scope>IDENTIFICATION</scope>
</reference>
<evidence type="ECO:0000256" key="5">
    <source>
        <dbReference type="ARBA" id="ARBA00022692"/>
    </source>
</evidence>
<dbReference type="Gramene" id="ORUFI07G16290.1">
    <property type="protein sequence ID" value="ORUFI07G16290.1"/>
    <property type="gene ID" value="ORUFI07G16290"/>
</dbReference>
<dbReference type="OMA" id="QPMFDSE"/>
<sequence length="781" mass="85670">METRSGGSGSASGGGGGGRMRLRKTESAEMRWVVSGGAYEEDEIESSDGGGGTPAAASGSRGGCSDSDDNYEEAEMLRQRLVRTGPRADSLDVEAQDVAGMNRHQEITVGRSIVLAVQTLGVVFGDVGTSPLYAFDVMFNKYPITSKEDVLGALSLVIYTLILIPLLKYTLIALWGNDDGEGGTFALYSLICRNARVSLLPNQLRSDTRISSFQLQVPSVELERSLKIKERLETSSMLKKLLLMLVLFGTSMVIADGVVTPAMSVMSAVNGLKVGISSVNEGEVVMITVAVLIVLFTLQRFGSSKVALAVGPALFIWFCCLAGIGIYNMKTYGSAVLQAFNPMYIYYYFERNPTQAWMSLGGCLLCATGSEAMFADLCYFSVKSVQLTFVFLVLPCLLLGYLGQAAFLMENLTENQQVFFLSIPNQAFWPVVFIAILAAIIASRTMTTAIFSTIKQATALGCFPRLKIIHTSRSFMGQIYIPMMNWFLLVSCLAFVTMFGSINEIGNAYGIAELGVMMMTTVLVTIIMLLIWQINIIVVLCFLTLSLGLELIFFSSVLGSVADGSWVLLVFAAVLYLIMYIWNYGTKLNGFQFLLYLRMKDFSFVGYGYKDIRKEDYISFQQLLIESLEKFMRREAQERSLESDQYDGTDSEEEVASASSRALVGPNGSINSLGVPPAEAAGTTEHPTIGSSMSFDGSLDEAIDGRGSLDDELSFIHKAKESGVVYLLGHGDIRARKESFFVKKLVINYFYAFLRRNCRRGIAALSIPPSRMMQVAMQYMV</sequence>
<feature type="transmembrane region" description="Helical" evidence="10">
    <location>
        <begin position="356"/>
        <end position="375"/>
    </location>
</feature>
<feature type="transmembrane region" description="Helical" evidence="10">
    <location>
        <begin position="537"/>
        <end position="558"/>
    </location>
</feature>
<evidence type="ECO:0000256" key="9">
    <source>
        <dbReference type="ARBA" id="ARBA00023136"/>
    </source>
</evidence>
<keyword evidence="9 10" id="KW-0472">Membrane</keyword>
<dbReference type="Pfam" id="PF02705">
    <property type="entry name" value="K_trans"/>
    <property type="match status" value="1"/>
</dbReference>
<dbReference type="Proteomes" id="UP000008022">
    <property type="component" value="Unassembled WGS sequence"/>
</dbReference>
<proteinExistence type="inferred from homology"/>
<feature type="domain" description="K+ potassium transporter C-terminal" evidence="13">
    <location>
        <begin position="707"/>
        <end position="779"/>
    </location>
</feature>
<feature type="transmembrane region" description="Helical" evidence="10">
    <location>
        <begin position="282"/>
        <end position="299"/>
    </location>
</feature>
<reference evidence="15" key="1">
    <citation type="submission" date="2013-06" db="EMBL/GenBank/DDBJ databases">
        <authorList>
            <person name="Zhao Q."/>
        </authorList>
    </citation>
    <scope>NUCLEOTIDE SEQUENCE</scope>
    <source>
        <strain evidence="15">cv. W1943</strain>
    </source>
</reference>
<evidence type="ECO:0000259" key="13">
    <source>
        <dbReference type="Pfam" id="PF22776"/>
    </source>
</evidence>
<dbReference type="InterPro" id="IPR003855">
    <property type="entry name" value="K+_transporter"/>
</dbReference>
<accession>A0A0E0Q8T6</accession>
<dbReference type="STRING" id="4529.A0A0E0Q8T6"/>
<comment type="similarity">
    <text evidence="2 10">Belongs to the HAK/KUP transporter (TC 2.A.72.3) family.</text>
</comment>
<keyword evidence="4 10" id="KW-0633">Potassium transport</keyword>
<keyword evidence="8 10" id="KW-0406">Ion transport</keyword>
<dbReference type="GO" id="GO:0000325">
    <property type="term" value="C:plant-type vacuole"/>
    <property type="evidence" value="ECO:0007669"/>
    <property type="project" value="TreeGrafter"/>
</dbReference>
<keyword evidence="15" id="KW-1185">Reference proteome</keyword>
<feature type="region of interest" description="Disordered" evidence="11">
    <location>
        <begin position="1"/>
        <end position="69"/>
    </location>
</feature>
<protein>
    <recommendedName>
        <fullName evidence="10">Potassium transporter</fullName>
    </recommendedName>
</protein>
<evidence type="ECO:0000259" key="12">
    <source>
        <dbReference type="Pfam" id="PF02705"/>
    </source>
</evidence>
<feature type="transmembrane region" description="Helical" evidence="10">
    <location>
        <begin position="150"/>
        <end position="167"/>
    </location>
</feature>
<keyword evidence="6 10" id="KW-0630">Potassium</keyword>
<evidence type="ECO:0000256" key="6">
    <source>
        <dbReference type="ARBA" id="ARBA00022958"/>
    </source>
</evidence>
<keyword evidence="7 10" id="KW-1133">Transmembrane helix</keyword>
<evidence type="ECO:0000313" key="14">
    <source>
        <dbReference type="EnsemblPlants" id="ORUFI07G16290.1"/>
    </source>
</evidence>
<organism evidence="14 15">
    <name type="scientific">Oryza rufipogon</name>
    <name type="common">Brownbeard rice</name>
    <name type="synonym">Asian wild rice</name>
    <dbReference type="NCBI Taxonomy" id="4529"/>
    <lineage>
        <taxon>Eukaryota</taxon>
        <taxon>Viridiplantae</taxon>
        <taxon>Streptophyta</taxon>
        <taxon>Embryophyta</taxon>
        <taxon>Tracheophyta</taxon>
        <taxon>Spermatophyta</taxon>
        <taxon>Magnoliopsida</taxon>
        <taxon>Liliopsida</taxon>
        <taxon>Poales</taxon>
        <taxon>Poaceae</taxon>
        <taxon>BOP clade</taxon>
        <taxon>Oryzoideae</taxon>
        <taxon>Oryzeae</taxon>
        <taxon>Oryzinae</taxon>
        <taxon>Oryza</taxon>
    </lineage>
</organism>
<dbReference type="HOGENOM" id="CLU_008142_2_0_1"/>
<evidence type="ECO:0000256" key="2">
    <source>
        <dbReference type="ARBA" id="ARBA00008440"/>
    </source>
</evidence>
<feature type="region of interest" description="Disordered" evidence="11">
    <location>
        <begin position="675"/>
        <end position="694"/>
    </location>
</feature>
<evidence type="ECO:0000256" key="4">
    <source>
        <dbReference type="ARBA" id="ARBA00022538"/>
    </source>
</evidence>
<dbReference type="PANTHER" id="PTHR30540:SF8">
    <property type="entry name" value="POTASSIUM TRANSPORTER 7"/>
    <property type="match status" value="1"/>
</dbReference>
<name>A0A0E0Q8T6_ORYRU</name>
<dbReference type="eggNOG" id="ENOG502QPSA">
    <property type="taxonomic scope" value="Eukaryota"/>
</dbReference>
<feature type="compositionally biased region" description="Gly residues" evidence="11">
    <location>
        <begin position="1"/>
        <end position="19"/>
    </location>
</feature>
<evidence type="ECO:0000256" key="7">
    <source>
        <dbReference type="ARBA" id="ARBA00022989"/>
    </source>
</evidence>
<keyword evidence="5 10" id="KW-0812">Transmembrane</keyword>
<feature type="transmembrane region" description="Helical" evidence="10">
    <location>
        <begin position="113"/>
        <end position="135"/>
    </location>
</feature>
<feature type="transmembrane region" description="Helical" evidence="10">
    <location>
        <begin position="564"/>
        <end position="582"/>
    </location>
</feature>
<feature type="transmembrane region" description="Helical" evidence="10">
    <location>
        <begin position="427"/>
        <end position="446"/>
    </location>
</feature>
<keyword evidence="3" id="KW-0813">Transport</keyword>
<dbReference type="GO" id="GO:0015079">
    <property type="term" value="F:potassium ion transmembrane transporter activity"/>
    <property type="evidence" value="ECO:0007669"/>
    <property type="project" value="UniProtKB-UniRule"/>
</dbReference>
<dbReference type="InterPro" id="IPR053951">
    <property type="entry name" value="K_trans_N"/>
</dbReference>
<dbReference type="NCBIfam" id="TIGR00794">
    <property type="entry name" value="kup"/>
    <property type="match status" value="1"/>
</dbReference>
<feature type="transmembrane region" description="Helical" evidence="10">
    <location>
        <begin position="241"/>
        <end position="262"/>
    </location>
</feature>
<dbReference type="PANTHER" id="PTHR30540">
    <property type="entry name" value="OSMOTIC STRESS POTASSIUM TRANSPORTER"/>
    <property type="match status" value="1"/>
</dbReference>
<dbReference type="GO" id="GO:0005774">
    <property type="term" value="C:vacuolar membrane"/>
    <property type="evidence" value="ECO:0007669"/>
    <property type="project" value="TreeGrafter"/>
</dbReference>
<feature type="domain" description="K+ potassium transporter integral membrane" evidence="12">
    <location>
        <begin position="115"/>
        <end position="588"/>
    </location>
</feature>
<evidence type="ECO:0000256" key="10">
    <source>
        <dbReference type="RuleBase" id="RU321113"/>
    </source>
</evidence>
<evidence type="ECO:0000256" key="8">
    <source>
        <dbReference type="ARBA" id="ARBA00023065"/>
    </source>
</evidence>
<comment type="subcellular location">
    <subcellularLocation>
        <location evidence="1 10">Membrane</location>
        <topology evidence="1 10">Multi-pass membrane protein</topology>
    </subcellularLocation>
</comment>
<dbReference type="AlphaFoldDB" id="A0A0E0Q8T6"/>
<dbReference type="InterPro" id="IPR053952">
    <property type="entry name" value="K_trans_C"/>
</dbReference>
<dbReference type="Pfam" id="PF22776">
    <property type="entry name" value="K_trans_C"/>
    <property type="match status" value="1"/>
</dbReference>
<feature type="compositionally biased region" description="Low complexity" evidence="11">
    <location>
        <begin position="54"/>
        <end position="65"/>
    </location>
</feature>
<feature type="transmembrane region" description="Helical" evidence="10">
    <location>
        <begin position="483"/>
        <end position="502"/>
    </location>
</feature>
<evidence type="ECO:0000313" key="15">
    <source>
        <dbReference type="Proteomes" id="UP000008022"/>
    </source>
</evidence>
<feature type="transmembrane region" description="Helical" evidence="10">
    <location>
        <begin position="387"/>
        <end position="407"/>
    </location>
</feature>
<feature type="transmembrane region" description="Helical" evidence="10">
    <location>
        <begin position="306"/>
        <end position="327"/>
    </location>
</feature>
<dbReference type="EnsemblPlants" id="ORUFI07G16290.1">
    <property type="protein sequence ID" value="ORUFI07G16290.1"/>
    <property type="gene ID" value="ORUFI07G16290"/>
</dbReference>
<evidence type="ECO:0000256" key="11">
    <source>
        <dbReference type="SAM" id="MobiDB-lite"/>
    </source>
</evidence>
<feature type="transmembrane region" description="Helical" evidence="10">
    <location>
        <begin position="508"/>
        <end position="530"/>
    </location>
</feature>